<comment type="caution">
    <text evidence="1">The sequence shown here is derived from an EMBL/GenBank/DDBJ whole genome shotgun (WGS) entry which is preliminary data.</text>
</comment>
<proteinExistence type="predicted"/>
<dbReference type="Proteomes" id="UP000605024">
    <property type="component" value="Unassembled WGS sequence"/>
</dbReference>
<evidence type="ECO:0000313" key="2">
    <source>
        <dbReference type="Proteomes" id="UP000605024"/>
    </source>
</evidence>
<gene>
    <name evidence="1" type="ORF">ID160_04775</name>
</gene>
<dbReference type="AlphaFoldDB" id="A0A8I0G322"/>
<sequence>MKQSELPRCPECGNMPEWALKPNHMGWVWGGLKCPYDHYRVNLNGPAGSRAQAEKRLAPQWVELVEKVAAAGIGVKGE</sequence>
<organism evidence="1 2">
    <name type="scientific">Citrobacter braakii</name>
    <dbReference type="NCBI Taxonomy" id="57706"/>
    <lineage>
        <taxon>Bacteria</taxon>
        <taxon>Pseudomonadati</taxon>
        <taxon>Pseudomonadota</taxon>
        <taxon>Gammaproteobacteria</taxon>
        <taxon>Enterobacterales</taxon>
        <taxon>Enterobacteriaceae</taxon>
        <taxon>Citrobacter</taxon>
        <taxon>Citrobacter freundii complex</taxon>
    </lineage>
</organism>
<reference evidence="1" key="1">
    <citation type="submission" date="2020-09" db="EMBL/GenBank/DDBJ databases">
        <title>Characterization of IncC plasmids in Enterobacterales of food-producing animals originating from China.</title>
        <authorList>
            <person name="Zhang Y."/>
            <person name="Lei C.-W."/>
        </authorList>
    </citation>
    <scope>NUCLEOTIDE SEQUENCE</scope>
    <source>
        <strain evidence="1">CC1</strain>
    </source>
</reference>
<name>A0A8I0G322_CITBR</name>
<accession>A0A8I0G322</accession>
<protein>
    <submittedName>
        <fullName evidence="1">Uncharacterized protein</fullName>
    </submittedName>
</protein>
<dbReference type="EMBL" id="JACXSK010000001">
    <property type="protein sequence ID" value="MBD3121981.1"/>
    <property type="molecule type" value="Genomic_DNA"/>
</dbReference>
<evidence type="ECO:0000313" key="1">
    <source>
        <dbReference type="EMBL" id="MBD3121981.1"/>
    </source>
</evidence>
<dbReference type="RefSeq" id="WP_016152711.1">
    <property type="nucleotide sequence ID" value="NZ_CP078598.1"/>
</dbReference>